<sequence length="434" mass="48910">MSAVFIPPSRTPSIPSTKDTTSIHRSASTSSTLTDVISEELFPKFSSADEDWKDFGYLLDAEKDAAAQTSTDSISQTETVPGSNCTSRGSGPARIADVNRPRPVAINPAEISLGGDVLDDWAKDSKANIIKEEEKDQKELRDGNSTEQTTPLKEEPVEESNAVADWEPSRKGPALSSPPKHKRRHDDRSVEENSSSGSEVRRRGRPPKRRHSELEHSTRSNEDYPRDKSPPEGLDPNVLHCICRTTFNPRREAEAMDEYLCPNCTEAQTAQGYESASSSASSTQATLCRADYPLVWRLLETVADHRMSWPFRQPVSLEEFPNYLEIVENPIDLSIIQRRLENLEYQRLKDFTRDMSRLFENARLFYPRDSNVYQCADTLEKIFEHSLAEVRAEIDARINGRKVSESQTIDSSLDIDTDQLIDVNLDVDPTMFLL</sequence>
<dbReference type="EMBL" id="KN732241">
    <property type="protein sequence ID" value="KIH59185.1"/>
    <property type="molecule type" value="Genomic_DNA"/>
</dbReference>
<dbReference type="GO" id="GO:0006357">
    <property type="term" value="P:regulation of transcription by RNA polymerase II"/>
    <property type="evidence" value="ECO:0007669"/>
    <property type="project" value="InterPro"/>
</dbReference>
<dbReference type="SUPFAM" id="SSF47370">
    <property type="entry name" value="Bromodomain"/>
    <property type="match status" value="1"/>
</dbReference>
<gene>
    <name evidence="5" type="ORF">ANCDUO_10594</name>
</gene>
<feature type="compositionally biased region" description="Basic residues" evidence="3">
    <location>
        <begin position="202"/>
        <end position="211"/>
    </location>
</feature>
<feature type="compositionally biased region" description="Polar residues" evidence="3">
    <location>
        <begin position="18"/>
        <end position="30"/>
    </location>
</feature>
<dbReference type="SMART" id="SM00297">
    <property type="entry name" value="BROMO"/>
    <property type="match status" value="1"/>
</dbReference>
<evidence type="ECO:0000259" key="4">
    <source>
        <dbReference type="PROSITE" id="PS50014"/>
    </source>
</evidence>
<reference evidence="5 6" key="1">
    <citation type="submission" date="2013-12" db="EMBL/GenBank/DDBJ databases">
        <title>Draft genome of the parsitic nematode Ancylostoma duodenale.</title>
        <authorList>
            <person name="Mitreva M."/>
        </authorList>
    </citation>
    <scope>NUCLEOTIDE SEQUENCE [LARGE SCALE GENOMIC DNA]</scope>
    <source>
        <strain evidence="5 6">Zhejiang</strain>
    </source>
</reference>
<evidence type="ECO:0000313" key="5">
    <source>
        <dbReference type="EMBL" id="KIH59185.1"/>
    </source>
</evidence>
<feature type="region of interest" description="Disordered" evidence="3">
    <location>
        <begin position="64"/>
        <end position="102"/>
    </location>
</feature>
<protein>
    <submittedName>
        <fullName evidence="5">Bromodomain protein</fullName>
    </submittedName>
</protein>
<feature type="domain" description="Bromo" evidence="4">
    <location>
        <begin position="303"/>
        <end position="373"/>
    </location>
</feature>
<feature type="compositionally biased region" description="Low complexity" evidence="3">
    <location>
        <begin position="1"/>
        <end position="17"/>
    </location>
</feature>
<dbReference type="OrthoDB" id="784962at2759"/>
<dbReference type="GO" id="GO:0000978">
    <property type="term" value="F:RNA polymerase II cis-regulatory region sequence-specific DNA binding"/>
    <property type="evidence" value="ECO:0007669"/>
    <property type="project" value="TreeGrafter"/>
</dbReference>
<feature type="region of interest" description="Disordered" evidence="3">
    <location>
        <begin position="129"/>
        <end position="238"/>
    </location>
</feature>
<dbReference type="PROSITE" id="PS00633">
    <property type="entry name" value="BROMODOMAIN_1"/>
    <property type="match status" value="1"/>
</dbReference>
<feature type="compositionally biased region" description="Basic and acidic residues" evidence="3">
    <location>
        <begin position="212"/>
        <end position="230"/>
    </location>
</feature>
<dbReference type="PANTHER" id="PTHR45975">
    <property type="entry name" value="NUCLEOSOME-REMODELING FACTOR SUBUNIT BPTF"/>
    <property type="match status" value="1"/>
</dbReference>
<dbReference type="PANTHER" id="PTHR45975:SF2">
    <property type="entry name" value="NUCLEOSOME-REMODELING FACTOR SUBUNIT BPTF"/>
    <property type="match status" value="1"/>
</dbReference>
<dbReference type="PROSITE" id="PS50014">
    <property type="entry name" value="BROMODOMAIN_2"/>
    <property type="match status" value="1"/>
</dbReference>
<evidence type="ECO:0000256" key="3">
    <source>
        <dbReference type="SAM" id="MobiDB-lite"/>
    </source>
</evidence>
<evidence type="ECO:0000256" key="1">
    <source>
        <dbReference type="ARBA" id="ARBA00023117"/>
    </source>
</evidence>
<feature type="compositionally biased region" description="Polar residues" evidence="3">
    <location>
        <begin position="67"/>
        <end position="89"/>
    </location>
</feature>
<proteinExistence type="predicted"/>
<keyword evidence="6" id="KW-1185">Reference proteome</keyword>
<organism evidence="5 6">
    <name type="scientific">Ancylostoma duodenale</name>
    <dbReference type="NCBI Taxonomy" id="51022"/>
    <lineage>
        <taxon>Eukaryota</taxon>
        <taxon>Metazoa</taxon>
        <taxon>Ecdysozoa</taxon>
        <taxon>Nematoda</taxon>
        <taxon>Chromadorea</taxon>
        <taxon>Rhabditida</taxon>
        <taxon>Rhabditina</taxon>
        <taxon>Rhabditomorpha</taxon>
        <taxon>Strongyloidea</taxon>
        <taxon>Ancylostomatidae</taxon>
        <taxon>Ancylostomatinae</taxon>
        <taxon>Ancylostoma</taxon>
    </lineage>
</organism>
<dbReference type="AlphaFoldDB" id="A0A0C2GDF0"/>
<dbReference type="InterPro" id="IPR001487">
    <property type="entry name" value="Bromodomain"/>
</dbReference>
<evidence type="ECO:0000313" key="6">
    <source>
        <dbReference type="Proteomes" id="UP000054047"/>
    </source>
</evidence>
<dbReference type="PRINTS" id="PR00503">
    <property type="entry name" value="BROMODOMAIN"/>
</dbReference>
<accession>A0A0C2GDF0</accession>
<keyword evidence="1 2" id="KW-0103">Bromodomain</keyword>
<feature type="compositionally biased region" description="Basic and acidic residues" evidence="3">
    <location>
        <begin position="129"/>
        <end position="144"/>
    </location>
</feature>
<dbReference type="GO" id="GO:0016589">
    <property type="term" value="C:NURF complex"/>
    <property type="evidence" value="ECO:0007669"/>
    <property type="project" value="InterPro"/>
</dbReference>
<dbReference type="InterPro" id="IPR038028">
    <property type="entry name" value="BPTF"/>
</dbReference>
<dbReference type="InterPro" id="IPR018359">
    <property type="entry name" value="Bromodomain_CS"/>
</dbReference>
<name>A0A0C2GDF0_9BILA</name>
<evidence type="ECO:0000256" key="2">
    <source>
        <dbReference type="PROSITE-ProRule" id="PRU00035"/>
    </source>
</evidence>
<dbReference type="Gene3D" id="1.20.920.10">
    <property type="entry name" value="Bromodomain-like"/>
    <property type="match status" value="1"/>
</dbReference>
<feature type="region of interest" description="Disordered" evidence="3">
    <location>
        <begin position="1"/>
        <end position="30"/>
    </location>
</feature>
<dbReference type="Proteomes" id="UP000054047">
    <property type="component" value="Unassembled WGS sequence"/>
</dbReference>
<dbReference type="InterPro" id="IPR036427">
    <property type="entry name" value="Bromodomain-like_sf"/>
</dbReference>
<dbReference type="Pfam" id="PF00439">
    <property type="entry name" value="Bromodomain"/>
    <property type="match status" value="1"/>
</dbReference>